<feature type="transmembrane region" description="Helical" evidence="1">
    <location>
        <begin position="155"/>
        <end position="174"/>
    </location>
</feature>
<feature type="transmembrane region" description="Helical" evidence="1">
    <location>
        <begin position="81"/>
        <end position="107"/>
    </location>
</feature>
<dbReference type="InterPro" id="IPR049352">
    <property type="entry name" value="Rost"/>
</dbReference>
<keyword evidence="1" id="KW-0812">Transmembrane</keyword>
<protein>
    <recommendedName>
        <fullName evidence="4">Protein rolling stone</fullName>
    </recommendedName>
</protein>
<dbReference type="PANTHER" id="PTHR12242">
    <property type="entry name" value="OS02G0130600 PROTEIN-RELATED"/>
    <property type="match status" value="1"/>
</dbReference>
<evidence type="ECO:0000313" key="2">
    <source>
        <dbReference type="EMBL" id="KAH8375746.1"/>
    </source>
</evidence>
<evidence type="ECO:0000256" key="1">
    <source>
        <dbReference type="SAM" id="Phobius"/>
    </source>
</evidence>
<comment type="caution">
    <text evidence="2">The sequence shown here is derived from an EMBL/GenBank/DDBJ whole genome shotgun (WGS) entry which is preliminary data.</text>
</comment>
<feature type="transmembrane region" description="Helical" evidence="1">
    <location>
        <begin position="230"/>
        <end position="255"/>
    </location>
</feature>
<reference evidence="2" key="1">
    <citation type="journal article" date="2021" name="Mol. Ecol. Resour.">
        <title>Phylogenomic analyses of the genus Drosophila reveals genomic signals of climate adaptation.</title>
        <authorList>
            <person name="Li F."/>
            <person name="Rane R.V."/>
            <person name="Luria V."/>
            <person name="Xiong Z."/>
            <person name="Chen J."/>
            <person name="Li Z."/>
            <person name="Catullo R.A."/>
            <person name="Griffin P.C."/>
            <person name="Schiffer M."/>
            <person name="Pearce S."/>
            <person name="Lee S.F."/>
            <person name="McElroy K."/>
            <person name="Stocker A."/>
            <person name="Shirriffs J."/>
            <person name="Cockerell F."/>
            <person name="Coppin C."/>
            <person name="Sgro C.M."/>
            <person name="Karger A."/>
            <person name="Cain J.W."/>
            <person name="Weber J.A."/>
            <person name="Santpere G."/>
            <person name="Kirschner M.W."/>
            <person name="Hoffmann A.A."/>
            <person name="Oakeshott J.G."/>
            <person name="Zhang G."/>
        </authorList>
    </citation>
    <scope>NUCLEOTIDE SEQUENCE</scope>
    <source>
        <strain evidence="2">BGI-SZ-2011g</strain>
    </source>
</reference>
<proteinExistence type="predicted"/>
<keyword evidence="1" id="KW-1133">Transmembrane helix</keyword>
<dbReference type="Proteomes" id="UP001200034">
    <property type="component" value="Unassembled WGS sequence"/>
</dbReference>
<evidence type="ECO:0000313" key="3">
    <source>
        <dbReference type="Proteomes" id="UP001200034"/>
    </source>
</evidence>
<keyword evidence="3" id="KW-1185">Reference proteome</keyword>
<dbReference type="PANTHER" id="PTHR12242:SF46">
    <property type="entry name" value="IP08657P-RELATED"/>
    <property type="match status" value="1"/>
</dbReference>
<feature type="non-terminal residue" evidence="2">
    <location>
        <position position="266"/>
    </location>
</feature>
<accession>A0AAD4K2X4</accession>
<feature type="transmembrane region" description="Helical" evidence="1">
    <location>
        <begin position="119"/>
        <end position="143"/>
    </location>
</feature>
<feature type="transmembrane region" description="Helical" evidence="1">
    <location>
        <begin position="51"/>
        <end position="75"/>
    </location>
</feature>
<sequence length="266" mass="31422">ILIHIAMTEPSGKRQEPLELKEELKFVSLEFRHNAPHDFFRSQWQSGPKSWLFLFYRWILALIFGIGLGCYLILYFRRGTIFIYLTAWCFVLCSLTSFIGALFVTVYHIDIETMVKLVWIIKFYWVCYWTNLTLAYVVAFLYWSSMFLEQPEFDFIWTMFDVWVHGLPVVLFSVDHMLVAQPARLLHFMYPFCFTLVYLAFSVIYNKLGGLDSLGKSYIYIILNYENPTLVLLTIVGTALLIIVFSTMLYGLYIIRTYLARRLNKL</sequence>
<name>A0AAD4K2X4_9MUSC</name>
<organism evidence="2 3">
    <name type="scientific">Drosophila rubida</name>
    <dbReference type="NCBI Taxonomy" id="30044"/>
    <lineage>
        <taxon>Eukaryota</taxon>
        <taxon>Metazoa</taxon>
        <taxon>Ecdysozoa</taxon>
        <taxon>Arthropoda</taxon>
        <taxon>Hexapoda</taxon>
        <taxon>Insecta</taxon>
        <taxon>Pterygota</taxon>
        <taxon>Neoptera</taxon>
        <taxon>Endopterygota</taxon>
        <taxon>Diptera</taxon>
        <taxon>Brachycera</taxon>
        <taxon>Muscomorpha</taxon>
        <taxon>Ephydroidea</taxon>
        <taxon>Drosophilidae</taxon>
        <taxon>Drosophila</taxon>
    </lineage>
</organism>
<dbReference type="EMBL" id="JAJJHW010001211">
    <property type="protein sequence ID" value="KAH8375746.1"/>
    <property type="molecule type" value="Genomic_DNA"/>
</dbReference>
<dbReference type="AlphaFoldDB" id="A0AAD4K2X4"/>
<gene>
    <name evidence="2" type="ORF">KR093_008832</name>
</gene>
<feature type="transmembrane region" description="Helical" evidence="1">
    <location>
        <begin position="186"/>
        <end position="205"/>
    </location>
</feature>
<feature type="non-terminal residue" evidence="2">
    <location>
        <position position="1"/>
    </location>
</feature>
<evidence type="ECO:0008006" key="4">
    <source>
        <dbReference type="Google" id="ProtNLM"/>
    </source>
</evidence>
<dbReference type="GO" id="GO:0016020">
    <property type="term" value="C:membrane"/>
    <property type="evidence" value="ECO:0007669"/>
    <property type="project" value="TreeGrafter"/>
</dbReference>
<dbReference type="Pfam" id="PF21534">
    <property type="entry name" value="Rost"/>
    <property type="match status" value="1"/>
</dbReference>
<keyword evidence="1" id="KW-0472">Membrane</keyword>